<evidence type="ECO:0000313" key="2">
    <source>
        <dbReference type="Proteomes" id="UP001371456"/>
    </source>
</evidence>
<sequence length="101" mass="12144">MGISGKRSVFPQEHAMEFQNLVNKEEDEYDFQISCYDNKVSMIRKVIMKQDTNYIPINKASLFNGYKYNFFEDEYTNDDDVEMVLPHMIIRRRISRRMMAN</sequence>
<keyword evidence="2" id="KW-1185">Reference proteome</keyword>
<gene>
    <name evidence="1" type="ORF">RDI58_000628</name>
</gene>
<organism evidence="1 2">
    <name type="scientific">Solanum bulbocastanum</name>
    <name type="common">Wild potato</name>
    <dbReference type="NCBI Taxonomy" id="147425"/>
    <lineage>
        <taxon>Eukaryota</taxon>
        <taxon>Viridiplantae</taxon>
        <taxon>Streptophyta</taxon>
        <taxon>Embryophyta</taxon>
        <taxon>Tracheophyta</taxon>
        <taxon>Spermatophyta</taxon>
        <taxon>Magnoliopsida</taxon>
        <taxon>eudicotyledons</taxon>
        <taxon>Gunneridae</taxon>
        <taxon>Pentapetalae</taxon>
        <taxon>asterids</taxon>
        <taxon>lamiids</taxon>
        <taxon>Solanales</taxon>
        <taxon>Solanaceae</taxon>
        <taxon>Solanoideae</taxon>
        <taxon>Solaneae</taxon>
        <taxon>Solanum</taxon>
    </lineage>
</organism>
<dbReference type="Proteomes" id="UP001371456">
    <property type="component" value="Unassembled WGS sequence"/>
</dbReference>
<accession>A0AAN8YPA6</accession>
<proteinExistence type="predicted"/>
<dbReference type="EMBL" id="JBANQN010000001">
    <property type="protein sequence ID" value="KAK6802844.1"/>
    <property type="molecule type" value="Genomic_DNA"/>
</dbReference>
<protein>
    <submittedName>
        <fullName evidence="1">Uncharacterized protein</fullName>
    </submittedName>
</protein>
<dbReference type="AlphaFoldDB" id="A0AAN8YPA6"/>
<reference evidence="1 2" key="1">
    <citation type="submission" date="2024-02" db="EMBL/GenBank/DDBJ databases">
        <title>de novo genome assembly of Solanum bulbocastanum strain 11H21.</title>
        <authorList>
            <person name="Hosaka A.J."/>
        </authorList>
    </citation>
    <scope>NUCLEOTIDE SEQUENCE [LARGE SCALE GENOMIC DNA]</scope>
    <source>
        <tissue evidence="1">Young leaves</tissue>
    </source>
</reference>
<name>A0AAN8YPA6_SOLBU</name>
<evidence type="ECO:0000313" key="1">
    <source>
        <dbReference type="EMBL" id="KAK6802844.1"/>
    </source>
</evidence>
<comment type="caution">
    <text evidence="1">The sequence shown here is derived from an EMBL/GenBank/DDBJ whole genome shotgun (WGS) entry which is preliminary data.</text>
</comment>